<keyword evidence="2" id="KW-1133">Transmembrane helix</keyword>
<feature type="coiled-coil region" evidence="1">
    <location>
        <begin position="76"/>
        <end position="103"/>
    </location>
</feature>
<accession>A0A0F9DSH6</accession>
<dbReference type="AlphaFoldDB" id="A0A0F9DSH6"/>
<feature type="transmembrane region" description="Helical" evidence="2">
    <location>
        <begin position="203"/>
        <end position="223"/>
    </location>
</feature>
<dbReference type="EMBL" id="LAZR01027752">
    <property type="protein sequence ID" value="KKL64743.1"/>
    <property type="molecule type" value="Genomic_DNA"/>
</dbReference>
<evidence type="ECO:0000256" key="2">
    <source>
        <dbReference type="SAM" id="Phobius"/>
    </source>
</evidence>
<organism evidence="4">
    <name type="scientific">marine sediment metagenome</name>
    <dbReference type="NCBI Taxonomy" id="412755"/>
    <lineage>
        <taxon>unclassified sequences</taxon>
        <taxon>metagenomes</taxon>
        <taxon>ecological metagenomes</taxon>
    </lineage>
</organism>
<feature type="transmembrane region" description="Helical" evidence="2">
    <location>
        <begin position="145"/>
        <end position="162"/>
    </location>
</feature>
<evidence type="ECO:0000259" key="3">
    <source>
        <dbReference type="PROSITE" id="PS50156"/>
    </source>
</evidence>
<protein>
    <recommendedName>
        <fullName evidence="3">SSD domain-containing protein</fullName>
    </recommendedName>
</protein>
<dbReference type="InterPro" id="IPR000731">
    <property type="entry name" value="SSD"/>
</dbReference>
<evidence type="ECO:0000256" key="1">
    <source>
        <dbReference type="SAM" id="Coils"/>
    </source>
</evidence>
<reference evidence="4" key="1">
    <citation type="journal article" date="2015" name="Nature">
        <title>Complex archaea that bridge the gap between prokaryotes and eukaryotes.</title>
        <authorList>
            <person name="Spang A."/>
            <person name="Saw J.H."/>
            <person name="Jorgensen S.L."/>
            <person name="Zaremba-Niedzwiedzka K."/>
            <person name="Martijn J."/>
            <person name="Lind A.E."/>
            <person name="van Eijk R."/>
            <person name="Schleper C."/>
            <person name="Guy L."/>
            <person name="Ettema T.J."/>
        </authorList>
    </citation>
    <scope>NUCLEOTIDE SEQUENCE</scope>
</reference>
<keyword evidence="2" id="KW-0812">Transmembrane</keyword>
<feature type="domain" description="SSD" evidence="3">
    <location>
        <begin position="123"/>
        <end position="228"/>
    </location>
</feature>
<proteinExistence type="predicted"/>
<feature type="transmembrane region" description="Helical" evidence="2">
    <location>
        <begin position="47"/>
        <end position="67"/>
    </location>
</feature>
<feature type="transmembrane region" description="Helical" evidence="2">
    <location>
        <begin position="20"/>
        <end position="41"/>
    </location>
</feature>
<gene>
    <name evidence="4" type="ORF">LCGC14_2161920</name>
</gene>
<feature type="transmembrane region" description="Helical" evidence="2">
    <location>
        <begin position="122"/>
        <end position="139"/>
    </location>
</feature>
<keyword evidence="1" id="KW-0175">Coiled coil</keyword>
<sequence>MAKIIAEFQERGSTDRKLSFGLYLVFLLVAIIISGIIGGIGMLFGGWLLGPVVATVASALVVIYCWWYNWLLYNRRNNHFDRIKRLKASVSQLLEEKTEIEKGTLNKADSFLERKEAPRPNILFFAWLILSYLGSFSSFLAPLGILSFISLIVGLVVMYYLTTDYYYHEQGEIAFLQRVTTALGKKGTALTATPSNPLHTRSYGLYIFLSIITLGIFCLYWAYVIFHDPNQHFDTHQVWENELERVVEKLK</sequence>
<evidence type="ECO:0000313" key="4">
    <source>
        <dbReference type="EMBL" id="KKL64743.1"/>
    </source>
</evidence>
<keyword evidence="2" id="KW-0472">Membrane</keyword>
<comment type="caution">
    <text evidence="4">The sequence shown here is derived from an EMBL/GenBank/DDBJ whole genome shotgun (WGS) entry which is preliminary data.</text>
</comment>
<dbReference type="InterPro" id="IPR025328">
    <property type="entry name" value="DUF4234"/>
</dbReference>
<dbReference type="PROSITE" id="PS50156">
    <property type="entry name" value="SSD"/>
    <property type="match status" value="1"/>
</dbReference>
<dbReference type="Pfam" id="PF14018">
    <property type="entry name" value="DUF4234"/>
    <property type="match status" value="1"/>
</dbReference>
<name>A0A0F9DSH6_9ZZZZ</name>